<sequence>MKGKLKLAIASLGLVAFASSGIGVGGLLESHVFEQPSVVQVEATSNPWADLDFYSYGAEFRDQLARLIEDTGDRTVSYSGTTDILRESDESPDYPGCITPFYHPDTDYLTDNYPNNWNKEHVWPNSRGAGKSGPGSDPHMLRPTAKEENTDRGNDFYGIGSNQFDPASVVGYEPSRGEAARIIFYVATRYHNKLSLSNNPGDSTSKNTMGTLRYLVQWNNKYPVTEAEIRRNECLDSAGFGRNPFIDNPDFANYIYTEEGLRTSVYEGGDFDPDAVHISLSPSSLRVAINSSENVSASAYGTSEDTLVWYSGDESIATVSGNGETALVKGIAQGTATIYCYSTVDPSVIASCSVTVFDPSSSVGGDEEIKLTASSMDLGDYVNSDTYVEVGGVEFGINMVGNFDNQKTIQLKKSLGKIWNRVSNGLIVKLEASYTNGEGNLDCYFGTEPKADDSKAIESSSGSVYTYTPDGDYSYFYLENNGGGVANLEYLTVYFASPNPPEEVEVSSISVSPSSLDLAVGDVAELTVSVSPFNATDKTLAFKSSNEAVATVEGGNVTAIAPGQATITVSASNGVKAEVAVNVISLPDEPDEPSTSEESSSSDVPANSSSPNDPSSPSSSGCFGSIGGTLAGVAVVLGGLVIVLFIRGKRHG</sequence>
<reference evidence="6" key="2">
    <citation type="journal article" date="2021" name="PeerJ">
        <title>Extensive microbial diversity within the chicken gut microbiome revealed by metagenomics and culture.</title>
        <authorList>
            <person name="Gilroy R."/>
            <person name="Ravi A."/>
            <person name="Getino M."/>
            <person name="Pursley I."/>
            <person name="Horton D.L."/>
            <person name="Alikhan N.F."/>
            <person name="Baker D."/>
            <person name="Gharbi K."/>
            <person name="Hall N."/>
            <person name="Watson M."/>
            <person name="Adriaenssens E.M."/>
            <person name="Foster-Nyarko E."/>
            <person name="Jarju S."/>
            <person name="Secka A."/>
            <person name="Antonio M."/>
            <person name="Oren A."/>
            <person name="Chaudhuri R.R."/>
            <person name="La Ragione R."/>
            <person name="Hildebrand F."/>
            <person name="Pallen M.J."/>
        </authorList>
    </citation>
    <scope>NUCLEOTIDE SEQUENCE</scope>
    <source>
        <strain evidence="6">17113</strain>
    </source>
</reference>
<dbReference type="Pfam" id="PF02368">
    <property type="entry name" value="Big_2"/>
    <property type="match status" value="2"/>
</dbReference>
<reference evidence="6" key="1">
    <citation type="submission" date="2020-10" db="EMBL/GenBank/DDBJ databases">
        <authorList>
            <person name="Gilroy R."/>
        </authorList>
    </citation>
    <scope>NUCLEOTIDE SEQUENCE</scope>
    <source>
        <strain evidence="6">17113</strain>
    </source>
</reference>
<gene>
    <name evidence="6" type="ORF">IAC61_01940</name>
</gene>
<keyword evidence="6" id="KW-0255">Endonuclease</keyword>
<dbReference type="GO" id="GO:0016787">
    <property type="term" value="F:hydrolase activity"/>
    <property type="evidence" value="ECO:0007669"/>
    <property type="project" value="UniProtKB-KW"/>
</dbReference>
<keyword evidence="4" id="KW-1133">Transmembrane helix</keyword>
<accession>A0A9D9GVD9</accession>
<feature type="domain" description="BIG2" evidence="5">
    <location>
        <begin position="505"/>
        <end position="581"/>
    </location>
</feature>
<feature type="region of interest" description="Disordered" evidence="3">
    <location>
        <begin position="586"/>
        <end position="620"/>
    </location>
</feature>
<feature type="region of interest" description="Disordered" evidence="3">
    <location>
        <begin position="125"/>
        <end position="150"/>
    </location>
</feature>
<evidence type="ECO:0000259" key="5">
    <source>
        <dbReference type="SMART" id="SM00635"/>
    </source>
</evidence>
<dbReference type="SUPFAM" id="SSF49373">
    <property type="entry name" value="Invasin/intimin cell-adhesion fragments"/>
    <property type="match status" value="2"/>
</dbReference>
<dbReference type="SUPFAM" id="SSF54060">
    <property type="entry name" value="His-Me finger endonucleases"/>
    <property type="match status" value="1"/>
</dbReference>
<comment type="caution">
    <text evidence="6">The sequence shown here is derived from an EMBL/GenBank/DDBJ whole genome shotgun (WGS) entry which is preliminary data.</text>
</comment>
<dbReference type="EMBL" id="JADINA010000015">
    <property type="protein sequence ID" value="MBO8426064.1"/>
    <property type="molecule type" value="Genomic_DNA"/>
</dbReference>
<protein>
    <submittedName>
        <fullName evidence="6">Endonuclease</fullName>
    </submittedName>
</protein>
<dbReference type="InterPro" id="IPR008964">
    <property type="entry name" value="Invasin/intimin_cell_adhesion"/>
</dbReference>
<evidence type="ECO:0000313" key="6">
    <source>
        <dbReference type="EMBL" id="MBO8426064.1"/>
    </source>
</evidence>
<dbReference type="InterPro" id="IPR007346">
    <property type="entry name" value="Endonuclease-I"/>
</dbReference>
<evidence type="ECO:0000313" key="7">
    <source>
        <dbReference type="Proteomes" id="UP000823634"/>
    </source>
</evidence>
<keyword evidence="4" id="KW-0812">Transmembrane</keyword>
<dbReference type="Pfam" id="PF04231">
    <property type="entry name" value="Endonuclease_1"/>
    <property type="match status" value="1"/>
</dbReference>
<dbReference type="PANTHER" id="PTHR33607:SF2">
    <property type="entry name" value="ENDONUCLEASE-1"/>
    <property type="match status" value="1"/>
</dbReference>
<dbReference type="PANTHER" id="PTHR33607">
    <property type="entry name" value="ENDONUCLEASE-1"/>
    <property type="match status" value="1"/>
</dbReference>
<organism evidence="6 7">
    <name type="scientific">Candidatus Alloenteromonas pullistercoris</name>
    <dbReference type="NCBI Taxonomy" id="2840785"/>
    <lineage>
        <taxon>Bacteria</taxon>
        <taxon>Bacillati</taxon>
        <taxon>Bacillota</taxon>
        <taxon>Bacillota incertae sedis</taxon>
        <taxon>Candidatus Alloenteromonas</taxon>
    </lineage>
</organism>
<keyword evidence="1" id="KW-0540">Nuclease</keyword>
<dbReference type="GO" id="GO:0004519">
    <property type="term" value="F:endonuclease activity"/>
    <property type="evidence" value="ECO:0007669"/>
    <property type="project" value="UniProtKB-KW"/>
</dbReference>
<dbReference type="Proteomes" id="UP000823634">
    <property type="component" value="Unassembled WGS sequence"/>
</dbReference>
<dbReference type="InterPro" id="IPR044925">
    <property type="entry name" value="His-Me_finger_sf"/>
</dbReference>
<dbReference type="Gene3D" id="2.60.40.1080">
    <property type="match status" value="2"/>
</dbReference>
<evidence type="ECO:0000256" key="4">
    <source>
        <dbReference type="SAM" id="Phobius"/>
    </source>
</evidence>
<feature type="domain" description="BIG2" evidence="5">
    <location>
        <begin position="272"/>
        <end position="351"/>
    </location>
</feature>
<evidence type="ECO:0000256" key="2">
    <source>
        <dbReference type="ARBA" id="ARBA00022801"/>
    </source>
</evidence>
<feature type="transmembrane region" description="Helical" evidence="4">
    <location>
        <begin position="623"/>
        <end position="646"/>
    </location>
</feature>
<keyword evidence="2" id="KW-0378">Hydrolase</keyword>
<evidence type="ECO:0000256" key="3">
    <source>
        <dbReference type="SAM" id="MobiDB-lite"/>
    </source>
</evidence>
<evidence type="ECO:0000256" key="1">
    <source>
        <dbReference type="ARBA" id="ARBA00022722"/>
    </source>
</evidence>
<feature type="compositionally biased region" description="Low complexity" evidence="3">
    <location>
        <begin position="596"/>
        <end position="620"/>
    </location>
</feature>
<name>A0A9D9GVD9_9FIRM</name>
<keyword evidence="4" id="KW-0472">Membrane</keyword>
<dbReference type="AlphaFoldDB" id="A0A9D9GVD9"/>
<proteinExistence type="predicted"/>
<dbReference type="InterPro" id="IPR003343">
    <property type="entry name" value="Big_2"/>
</dbReference>
<dbReference type="SMART" id="SM00635">
    <property type="entry name" value="BID_2"/>
    <property type="match status" value="2"/>
</dbReference>